<evidence type="ECO:0000313" key="2">
    <source>
        <dbReference type="EMBL" id="AMQ18066.1"/>
    </source>
</evidence>
<dbReference type="KEGG" id="tpep:A0127_02200"/>
<dbReference type="Gene3D" id="2.130.10.120">
    <property type="entry name" value="Prolyl oligopeptidase, N-terminal domain"/>
    <property type="match status" value="1"/>
</dbReference>
<dbReference type="InterPro" id="IPR029058">
    <property type="entry name" value="AB_hydrolase_fold"/>
</dbReference>
<name>A0A142CTG4_9EURY</name>
<reference evidence="3" key="1">
    <citation type="submission" date="2016-03" db="EMBL/GenBank/DDBJ databases">
        <authorList>
            <person name="Oger P.M."/>
        </authorList>
    </citation>
    <scope>NUCLEOTIDE SEQUENCE [LARGE SCALE GENOMIC DNA]</scope>
    <source>
        <strain evidence="3">OG-1</strain>
    </source>
</reference>
<keyword evidence="3" id="KW-1185">Reference proteome</keyword>
<evidence type="ECO:0000313" key="3">
    <source>
        <dbReference type="Proteomes" id="UP000073604"/>
    </source>
</evidence>
<organism evidence="2 3">
    <name type="scientific">Thermococcus peptonophilus</name>
    <dbReference type="NCBI Taxonomy" id="53952"/>
    <lineage>
        <taxon>Archaea</taxon>
        <taxon>Methanobacteriati</taxon>
        <taxon>Methanobacteriota</taxon>
        <taxon>Thermococci</taxon>
        <taxon>Thermococcales</taxon>
        <taxon>Thermococcaceae</taxon>
        <taxon>Thermococcus</taxon>
    </lineage>
</organism>
<feature type="region of interest" description="Disordered" evidence="1">
    <location>
        <begin position="140"/>
        <end position="169"/>
    </location>
</feature>
<dbReference type="Proteomes" id="UP000073604">
    <property type="component" value="Chromosome"/>
</dbReference>
<dbReference type="Gene3D" id="3.40.50.1820">
    <property type="entry name" value="alpha/beta hydrolase"/>
    <property type="match status" value="1"/>
</dbReference>
<accession>A0A142CTG4</accession>
<evidence type="ECO:0000256" key="1">
    <source>
        <dbReference type="SAM" id="MobiDB-lite"/>
    </source>
</evidence>
<dbReference type="EMBL" id="CP014750">
    <property type="protein sequence ID" value="AMQ18066.1"/>
    <property type="molecule type" value="Genomic_DNA"/>
</dbReference>
<sequence length="191" mass="21559">MQSARGEALLEGQEQRENGFIPEGELPLEWALVVGDRILAGRLVHASHRLEVYSLNGEKLDEIAFDLPGSVYPLGSDGKKALLRYESFTVPYRLYEFEGELKLIGEQEIEEEFTVEEDFATSKDGTKIHYFHVRGEKDDKKVWSSDTEDSTSRSPQGFSRRRFRSSDAAEPLQWPTCVGVVNTARSGTGRE</sequence>
<protein>
    <submittedName>
        <fullName evidence="2">Uncharacterized protein</fullName>
    </submittedName>
</protein>
<dbReference type="STRING" id="53952.A0127_02200"/>
<proteinExistence type="predicted"/>
<gene>
    <name evidence="2" type="ORF">A0127_02200</name>
</gene>
<dbReference type="AlphaFoldDB" id="A0A142CTG4"/>
<dbReference type="SUPFAM" id="SSF50993">
    <property type="entry name" value="Peptidase/esterase 'gauge' domain"/>
    <property type="match status" value="1"/>
</dbReference>